<sequence length="118" mass="12671">MLGDLAVANAHGADRLELDLATGWLDPQNDALMGTVVGLEGGDDIAIDGLPVDLGVEVGESPAQRVIETTSALLVWRSSRLRRVVQEVVGEKLVEKFEVSAGLDFECVAADDCFRCFR</sequence>
<keyword evidence="2" id="KW-1185">Reference proteome</keyword>
<comment type="caution">
    <text evidence="1">The sequence shown here is derived from an EMBL/GenBank/DDBJ whole genome shotgun (WGS) entry which is preliminary data.</text>
</comment>
<dbReference type="Proteomes" id="UP001549031">
    <property type="component" value="Unassembled WGS sequence"/>
</dbReference>
<reference evidence="1 2" key="1">
    <citation type="submission" date="2024-06" db="EMBL/GenBank/DDBJ databases">
        <title>Genomic Encyclopedia of Type Strains, Phase IV (KMG-IV): sequencing the most valuable type-strain genomes for metagenomic binning, comparative biology and taxonomic classification.</title>
        <authorList>
            <person name="Goeker M."/>
        </authorList>
    </citation>
    <scope>NUCLEOTIDE SEQUENCE [LARGE SCALE GENOMIC DNA]</scope>
    <source>
        <strain evidence="1 2">DSM 105042</strain>
    </source>
</reference>
<dbReference type="EMBL" id="JBEPLJ010000024">
    <property type="protein sequence ID" value="MET3588400.1"/>
    <property type="molecule type" value="Genomic_DNA"/>
</dbReference>
<evidence type="ECO:0000313" key="1">
    <source>
        <dbReference type="EMBL" id="MET3588400.1"/>
    </source>
</evidence>
<protein>
    <submittedName>
        <fullName evidence="1">Uncharacterized protein</fullName>
    </submittedName>
</protein>
<organism evidence="1 2">
    <name type="scientific">Pseudorhizobium tarimense</name>
    <dbReference type="NCBI Taxonomy" id="1079109"/>
    <lineage>
        <taxon>Bacteria</taxon>
        <taxon>Pseudomonadati</taxon>
        <taxon>Pseudomonadota</taxon>
        <taxon>Alphaproteobacteria</taxon>
        <taxon>Hyphomicrobiales</taxon>
        <taxon>Rhizobiaceae</taxon>
        <taxon>Rhizobium/Agrobacterium group</taxon>
        <taxon>Pseudorhizobium</taxon>
    </lineage>
</organism>
<accession>A0ABV2HCW8</accession>
<evidence type="ECO:0000313" key="2">
    <source>
        <dbReference type="Proteomes" id="UP001549031"/>
    </source>
</evidence>
<name>A0ABV2HCW8_9HYPH</name>
<proteinExistence type="predicted"/>
<gene>
    <name evidence="1" type="ORF">ABID21_004536</name>
</gene>